<dbReference type="GO" id="GO:0008811">
    <property type="term" value="F:chloramphenicol O-acetyltransferase activity"/>
    <property type="evidence" value="ECO:0007669"/>
    <property type="project" value="InterPro"/>
</dbReference>
<keyword evidence="2" id="KW-0808">Transferase</keyword>
<dbReference type="EMBL" id="SWBO01000009">
    <property type="protein sequence ID" value="TKB98205.1"/>
    <property type="molecule type" value="Genomic_DNA"/>
</dbReference>
<evidence type="ECO:0000313" key="2">
    <source>
        <dbReference type="EMBL" id="TKB98205.1"/>
    </source>
</evidence>
<dbReference type="PANTHER" id="PTHR38474">
    <property type="entry name" value="SLR0299 PROTEIN"/>
    <property type="match status" value="1"/>
</dbReference>
<dbReference type="Proteomes" id="UP000310477">
    <property type="component" value="Unassembled WGS sequence"/>
</dbReference>
<gene>
    <name evidence="2" type="ORF">FA045_14580</name>
</gene>
<keyword evidence="3" id="KW-1185">Reference proteome</keyword>
<evidence type="ECO:0000256" key="1">
    <source>
        <dbReference type="PIRSR" id="PIRSR000440-1"/>
    </source>
</evidence>
<proteinExistence type="predicted"/>
<dbReference type="AlphaFoldDB" id="A0A4U1C032"/>
<dbReference type="InterPro" id="IPR001707">
    <property type="entry name" value="Cmp_AcTrfase"/>
</dbReference>
<dbReference type="RefSeq" id="WP_136877810.1">
    <property type="nucleotide sequence ID" value="NZ_SWBO01000009.1"/>
</dbReference>
<protein>
    <submittedName>
        <fullName evidence="2">Chloramphenicol acetyltransferase</fullName>
    </submittedName>
</protein>
<sequence>MKKLFDLENWARKDHFNFFNSFDEPFFGVTVDIDCTIAYEKCKKEGIGFFLYYLHQSLAAANAIENFRFRIEDNQIYVYDQVNASAVINRPDNSFGFSYIDYFSDFDEFQSSAKLEIENVRNSNGLNLNGNNANVIHISAMPFLKFTSLSHARSFSFKDSCPKFSFGKMTDENGKKTMPLSIHVNHALADGYHVSLFVDEFQKRMNL</sequence>
<evidence type="ECO:0000313" key="3">
    <source>
        <dbReference type="Proteomes" id="UP000310477"/>
    </source>
</evidence>
<dbReference type="PIRSF" id="PIRSF000440">
    <property type="entry name" value="CAT"/>
    <property type="match status" value="1"/>
</dbReference>
<dbReference type="SMART" id="SM01059">
    <property type="entry name" value="CAT"/>
    <property type="match status" value="1"/>
</dbReference>
<dbReference type="Pfam" id="PF00302">
    <property type="entry name" value="CAT"/>
    <property type="match status" value="1"/>
</dbReference>
<reference evidence="2 3" key="1">
    <citation type="submission" date="2019-04" db="EMBL/GenBank/DDBJ databases">
        <title>Pedobacter sp. AR-2-6 sp. nov., isolated from Arctic soil.</title>
        <authorList>
            <person name="Dahal R.H."/>
            <person name="Kim D.-U."/>
        </authorList>
    </citation>
    <scope>NUCLEOTIDE SEQUENCE [LARGE SCALE GENOMIC DNA]</scope>
    <source>
        <strain evidence="2 3">AR-2-6</strain>
    </source>
</reference>
<dbReference type="SUPFAM" id="SSF52777">
    <property type="entry name" value="CoA-dependent acyltransferases"/>
    <property type="match status" value="1"/>
</dbReference>
<dbReference type="InterPro" id="IPR023213">
    <property type="entry name" value="CAT-like_dom_sf"/>
</dbReference>
<name>A0A4U1C032_9SPHI</name>
<dbReference type="Gene3D" id="3.30.559.10">
    <property type="entry name" value="Chloramphenicol acetyltransferase-like domain"/>
    <property type="match status" value="1"/>
</dbReference>
<comment type="caution">
    <text evidence="2">The sequence shown here is derived from an EMBL/GenBank/DDBJ whole genome shotgun (WGS) entry which is preliminary data.</text>
</comment>
<feature type="active site" description="Proton acceptor" evidence="1">
    <location>
        <position position="186"/>
    </location>
</feature>
<dbReference type="OrthoDB" id="9801766at2"/>
<organism evidence="2 3">
    <name type="scientific">Pedobacter cryotolerans</name>
    <dbReference type="NCBI Taxonomy" id="2571270"/>
    <lineage>
        <taxon>Bacteria</taxon>
        <taxon>Pseudomonadati</taxon>
        <taxon>Bacteroidota</taxon>
        <taxon>Sphingobacteriia</taxon>
        <taxon>Sphingobacteriales</taxon>
        <taxon>Sphingobacteriaceae</taxon>
        <taxon>Pedobacter</taxon>
    </lineage>
</organism>
<accession>A0A4U1C032</accession>
<dbReference type="PANTHER" id="PTHR38474:SF1">
    <property type="entry name" value="SLR0299 PROTEIN"/>
    <property type="match status" value="1"/>
</dbReference>